<proteinExistence type="predicted"/>
<gene>
    <name evidence="1" type="ORF">Fot_14392</name>
</gene>
<name>A0ABD1W679_9LAMI</name>
<dbReference type="EMBL" id="JBFOLJ010000004">
    <property type="protein sequence ID" value="KAL2545159.1"/>
    <property type="molecule type" value="Genomic_DNA"/>
</dbReference>
<evidence type="ECO:0000313" key="1">
    <source>
        <dbReference type="EMBL" id="KAL2545159.1"/>
    </source>
</evidence>
<comment type="caution">
    <text evidence="1">The sequence shown here is derived from an EMBL/GenBank/DDBJ whole genome shotgun (WGS) entry which is preliminary data.</text>
</comment>
<accession>A0ABD1W679</accession>
<organism evidence="1 2">
    <name type="scientific">Forsythia ovata</name>
    <dbReference type="NCBI Taxonomy" id="205694"/>
    <lineage>
        <taxon>Eukaryota</taxon>
        <taxon>Viridiplantae</taxon>
        <taxon>Streptophyta</taxon>
        <taxon>Embryophyta</taxon>
        <taxon>Tracheophyta</taxon>
        <taxon>Spermatophyta</taxon>
        <taxon>Magnoliopsida</taxon>
        <taxon>eudicotyledons</taxon>
        <taxon>Gunneridae</taxon>
        <taxon>Pentapetalae</taxon>
        <taxon>asterids</taxon>
        <taxon>lamiids</taxon>
        <taxon>Lamiales</taxon>
        <taxon>Oleaceae</taxon>
        <taxon>Forsythieae</taxon>
        <taxon>Forsythia</taxon>
    </lineage>
</organism>
<dbReference type="AlphaFoldDB" id="A0ABD1W679"/>
<sequence length="101" mass="10610">MAGFYFSKITVFKLIGVGVVGGKETLPPRLSITGMISILVATGARVVGGKEVLHPRPLVPSAAPIPEVTVPFMPEAVGRVPSSFSSSIPPDETLLLLENVR</sequence>
<reference evidence="2" key="1">
    <citation type="submission" date="2024-07" db="EMBL/GenBank/DDBJ databases">
        <title>Two chromosome-level genome assemblies of Korean endemic species Abeliophyllum distichum and Forsythia ovata (Oleaceae).</title>
        <authorList>
            <person name="Jang H."/>
        </authorList>
    </citation>
    <scope>NUCLEOTIDE SEQUENCE [LARGE SCALE GENOMIC DNA]</scope>
</reference>
<dbReference type="Proteomes" id="UP001604277">
    <property type="component" value="Unassembled WGS sequence"/>
</dbReference>
<evidence type="ECO:0000313" key="2">
    <source>
        <dbReference type="Proteomes" id="UP001604277"/>
    </source>
</evidence>
<protein>
    <submittedName>
        <fullName evidence="1">Uncharacterized protein</fullName>
    </submittedName>
</protein>
<keyword evidence="2" id="KW-1185">Reference proteome</keyword>